<feature type="transmembrane region" description="Helical" evidence="1">
    <location>
        <begin position="17"/>
        <end position="38"/>
    </location>
</feature>
<evidence type="ECO:0000313" key="2">
    <source>
        <dbReference type="EMBL" id="MBX40206.1"/>
    </source>
</evidence>
<organism evidence="2">
    <name type="scientific">Rhizophora mucronata</name>
    <name type="common">Asiatic mangrove</name>
    <dbReference type="NCBI Taxonomy" id="61149"/>
    <lineage>
        <taxon>Eukaryota</taxon>
        <taxon>Viridiplantae</taxon>
        <taxon>Streptophyta</taxon>
        <taxon>Embryophyta</taxon>
        <taxon>Tracheophyta</taxon>
        <taxon>Spermatophyta</taxon>
        <taxon>Magnoliopsida</taxon>
        <taxon>eudicotyledons</taxon>
        <taxon>Gunneridae</taxon>
        <taxon>Pentapetalae</taxon>
        <taxon>rosids</taxon>
        <taxon>fabids</taxon>
        <taxon>Malpighiales</taxon>
        <taxon>Rhizophoraceae</taxon>
        <taxon>Rhizophora</taxon>
    </lineage>
</organism>
<accession>A0A2P2NCK6</accession>
<keyword evidence="1" id="KW-1133">Transmembrane helix</keyword>
<protein>
    <submittedName>
        <fullName evidence="2">Uncharacterized protein</fullName>
    </submittedName>
</protein>
<proteinExistence type="predicted"/>
<dbReference type="EMBL" id="GGEC01059722">
    <property type="protein sequence ID" value="MBX40206.1"/>
    <property type="molecule type" value="Transcribed_RNA"/>
</dbReference>
<dbReference type="AlphaFoldDB" id="A0A2P2NCK6"/>
<reference evidence="2" key="1">
    <citation type="submission" date="2018-02" db="EMBL/GenBank/DDBJ databases">
        <title>Rhizophora mucronata_Transcriptome.</title>
        <authorList>
            <person name="Meera S.P."/>
            <person name="Sreeshan A."/>
            <person name="Augustine A."/>
        </authorList>
    </citation>
    <scope>NUCLEOTIDE SEQUENCE</scope>
    <source>
        <tissue evidence="2">Leaf</tissue>
    </source>
</reference>
<sequence length="44" mass="5359">MHFLSCIYRWNCAVTYLNIPSCFLFLHFPVLNLSSFFLTHRHRL</sequence>
<evidence type="ECO:0000256" key="1">
    <source>
        <dbReference type="SAM" id="Phobius"/>
    </source>
</evidence>
<keyword evidence="1" id="KW-0472">Membrane</keyword>
<keyword evidence="1" id="KW-0812">Transmembrane</keyword>
<name>A0A2P2NCK6_RHIMU</name>